<evidence type="ECO:0000256" key="3">
    <source>
        <dbReference type="ARBA" id="ARBA00022840"/>
    </source>
</evidence>
<dbReference type="SUPFAM" id="SSF89095">
    <property type="entry name" value="GatB/YqeY motif"/>
    <property type="match status" value="1"/>
</dbReference>
<organism evidence="8">
    <name type="scientific">marine metagenome</name>
    <dbReference type="NCBI Taxonomy" id="408172"/>
    <lineage>
        <taxon>unclassified sequences</taxon>
        <taxon>metagenomes</taxon>
        <taxon>ecological metagenomes</taxon>
    </lineage>
</organism>
<name>A0A382NBT3_9ZZZZ</name>
<proteinExistence type="predicted"/>
<gene>
    <name evidence="8" type="ORF">METZ01_LOCUS309885</name>
</gene>
<dbReference type="Pfam" id="PF02637">
    <property type="entry name" value="GatB_Yqey"/>
    <property type="match status" value="1"/>
</dbReference>
<dbReference type="GO" id="GO:0005524">
    <property type="term" value="F:ATP binding"/>
    <property type="evidence" value="ECO:0007669"/>
    <property type="project" value="UniProtKB-KW"/>
</dbReference>
<keyword evidence="2" id="KW-0547">Nucleotide-binding</keyword>
<dbReference type="GO" id="GO:0016884">
    <property type="term" value="F:carbon-nitrogen ligase activity, with glutamine as amido-N-donor"/>
    <property type="evidence" value="ECO:0007669"/>
    <property type="project" value="InterPro"/>
</dbReference>
<evidence type="ECO:0000256" key="5">
    <source>
        <dbReference type="ARBA" id="ARBA00047380"/>
    </source>
</evidence>
<keyword evidence="3" id="KW-0067">ATP-binding</keyword>
<comment type="catalytic activity">
    <reaction evidence="6">
        <text>L-glutamyl-tRNA(Gln) + L-glutamine + ATP + H2O = L-glutaminyl-tRNA(Gln) + L-glutamate + ADP + phosphate + H(+)</text>
        <dbReference type="Rhea" id="RHEA:17521"/>
        <dbReference type="Rhea" id="RHEA-COMP:9681"/>
        <dbReference type="Rhea" id="RHEA-COMP:9684"/>
        <dbReference type="ChEBI" id="CHEBI:15377"/>
        <dbReference type="ChEBI" id="CHEBI:15378"/>
        <dbReference type="ChEBI" id="CHEBI:29985"/>
        <dbReference type="ChEBI" id="CHEBI:30616"/>
        <dbReference type="ChEBI" id="CHEBI:43474"/>
        <dbReference type="ChEBI" id="CHEBI:58359"/>
        <dbReference type="ChEBI" id="CHEBI:78520"/>
        <dbReference type="ChEBI" id="CHEBI:78521"/>
        <dbReference type="ChEBI" id="CHEBI:456216"/>
    </reaction>
</comment>
<reference evidence="8" key="1">
    <citation type="submission" date="2018-05" db="EMBL/GenBank/DDBJ databases">
        <authorList>
            <person name="Lanie J.A."/>
            <person name="Ng W.-L."/>
            <person name="Kazmierczak K.M."/>
            <person name="Andrzejewski T.M."/>
            <person name="Davidsen T.M."/>
            <person name="Wayne K.J."/>
            <person name="Tettelin H."/>
            <person name="Glass J.I."/>
            <person name="Rusch D."/>
            <person name="Podicherti R."/>
            <person name="Tsui H.-C.T."/>
            <person name="Winkler M.E."/>
        </authorList>
    </citation>
    <scope>NUCLEOTIDE SEQUENCE</scope>
</reference>
<dbReference type="InterPro" id="IPR018027">
    <property type="entry name" value="Asn/Gln_amidotransferase"/>
</dbReference>
<dbReference type="AlphaFoldDB" id="A0A382NBT3"/>
<feature type="non-terminal residue" evidence="8">
    <location>
        <position position="1"/>
    </location>
</feature>
<evidence type="ECO:0000259" key="7">
    <source>
        <dbReference type="SMART" id="SM00845"/>
    </source>
</evidence>
<dbReference type="InterPro" id="IPR003789">
    <property type="entry name" value="Asn/Gln_tRNA_amidoTrase-B-like"/>
</dbReference>
<feature type="domain" description="Asn/Gln amidotransferase" evidence="7">
    <location>
        <begin position="1"/>
        <end position="70"/>
    </location>
</feature>
<evidence type="ECO:0000256" key="2">
    <source>
        <dbReference type="ARBA" id="ARBA00022741"/>
    </source>
</evidence>
<dbReference type="InterPro" id="IPR023168">
    <property type="entry name" value="GatB_Yqey_C_2"/>
</dbReference>
<evidence type="ECO:0000313" key="8">
    <source>
        <dbReference type="EMBL" id="SVC57031.1"/>
    </source>
</evidence>
<protein>
    <recommendedName>
        <fullName evidence="7">Asn/Gln amidotransferase domain-containing protein</fullName>
    </recommendedName>
</protein>
<dbReference type="Gene3D" id="1.10.10.410">
    <property type="match status" value="1"/>
</dbReference>
<dbReference type="EMBL" id="UINC01098482">
    <property type="protein sequence ID" value="SVC57031.1"/>
    <property type="molecule type" value="Genomic_DNA"/>
</dbReference>
<dbReference type="SMART" id="SM00845">
    <property type="entry name" value="GatB_Yqey"/>
    <property type="match status" value="1"/>
</dbReference>
<comment type="catalytic activity">
    <reaction evidence="5">
        <text>L-aspartyl-tRNA(Asn) + L-glutamine + ATP + H2O = L-asparaginyl-tRNA(Asn) + L-glutamate + ADP + phosphate + 2 H(+)</text>
        <dbReference type="Rhea" id="RHEA:14513"/>
        <dbReference type="Rhea" id="RHEA-COMP:9674"/>
        <dbReference type="Rhea" id="RHEA-COMP:9677"/>
        <dbReference type="ChEBI" id="CHEBI:15377"/>
        <dbReference type="ChEBI" id="CHEBI:15378"/>
        <dbReference type="ChEBI" id="CHEBI:29985"/>
        <dbReference type="ChEBI" id="CHEBI:30616"/>
        <dbReference type="ChEBI" id="CHEBI:43474"/>
        <dbReference type="ChEBI" id="CHEBI:58359"/>
        <dbReference type="ChEBI" id="CHEBI:78515"/>
        <dbReference type="ChEBI" id="CHEBI:78516"/>
        <dbReference type="ChEBI" id="CHEBI:456216"/>
    </reaction>
</comment>
<sequence length="72" mass="7865">IVEEKGLKQTSDSVELEALCEQAMENDPDATEKFRSGKEGAINALKGYVMKATRGQANPKVVDEILRKKLGS</sequence>
<evidence type="ECO:0000256" key="4">
    <source>
        <dbReference type="ARBA" id="ARBA00022917"/>
    </source>
</evidence>
<accession>A0A382NBT3</accession>
<evidence type="ECO:0000256" key="6">
    <source>
        <dbReference type="ARBA" id="ARBA00047913"/>
    </source>
</evidence>
<dbReference type="PANTHER" id="PTHR11659">
    <property type="entry name" value="GLUTAMYL-TRNA GLN AMIDOTRANSFERASE SUBUNIT B MITOCHONDRIAL AND PROKARYOTIC PET112-RELATED"/>
    <property type="match status" value="1"/>
</dbReference>
<dbReference type="GO" id="GO:0006412">
    <property type="term" value="P:translation"/>
    <property type="evidence" value="ECO:0007669"/>
    <property type="project" value="UniProtKB-KW"/>
</dbReference>
<evidence type="ECO:0000256" key="1">
    <source>
        <dbReference type="ARBA" id="ARBA00022598"/>
    </source>
</evidence>
<dbReference type="FunFam" id="1.10.10.410:FF:000001">
    <property type="entry name" value="Aspartyl/glutamyl-tRNA(Asn/Gln) amidotransferase subunit B"/>
    <property type="match status" value="1"/>
</dbReference>
<keyword evidence="1" id="KW-0436">Ligase</keyword>
<dbReference type="InterPro" id="IPR017959">
    <property type="entry name" value="Asn/Gln-tRNA_amidoTrfase_suB/E"/>
</dbReference>
<keyword evidence="4" id="KW-0648">Protein biosynthesis</keyword>